<sequence>MSFIGYPSFDPMFNDYHALCPYWDRVPTEYPVKHEWCELGEVENTNDLFAINKHASHFKPDESRVDRSGNEITTDGNRNENSEEHGTINRGHESRDTQGIDLGQGLPEDRSPNENGNLPPVQNYPDYQGMSHSSDLLSHRKLYSNLASSIVRHQRR</sequence>
<protein>
    <submittedName>
        <fullName evidence="2">Uncharacterized protein</fullName>
    </submittedName>
</protein>
<evidence type="ECO:0000256" key="1">
    <source>
        <dbReference type="SAM" id="MobiDB-lite"/>
    </source>
</evidence>
<name>A0AAN5CLA2_9BILA</name>
<accession>A0AAN5CLA2</accession>
<evidence type="ECO:0000313" key="2">
    <source>
        <dbReference type="EMBL" id="GMR46504.1"/>
    </source>
</evidence>
<evidence type="ECO:0000313" key="3">
    <source>
        <dbReference type="Proteomes" id="UP001328107"/>
    </source>
</evidence>
<organism evidence="2 3">
    <name type="scientific">Pristionchus mayeri</name>
    <dbReference type="NCBI Taxonomy" id="1317129"/>
    <lineage>
        <taxon>Eukaryota</taxon>
        <taxon>Metazoa</taxon>
        <taxon>Ecdysozoa</taxon>
        <taxon>Nematoda</taxon>
        <taxon>Chromadorea</taxon>
        <taxon>Rhabditida</taxon>
        <taxon>Rhabditina</taxon>
        <taxon>Diplogasteromorpha</taxon>
        <taxon>Diplogasteroidea</taxon>
        <taxon>Neodiplogasteridae</taxon>
        <taxon>Pristionchus</taxon>
    </lineage>
</organism>
<feature type="compositionally biased region" description="Basic and acidic residues" evidence="1">
    <location>
        <begin position="58"/>
        <end position="69"/>
    </location>
</feature>
<gene>
    <name evidence="2" type="ORF">PMAYCL1PPCAC_16699</name>
</gene>
<dbReference type="AlphaFoldDB" id="A0AAN5CLA2"/>
<keyword evidence="3" id="KW-1185">Reference proteome</keyword>
<dbReference type="Proteomes" id="UP001328107">
    <property type="component" value="Unassembled WGS sequence"/>
</dbReference>
<reference evidence="3" key="1">
    <citation type="submission" date="2022-10" db="EMBL/GenBank/DDBJ databases">
        <title>Genome assembly of Pristionchus species.</title>
        <authorList>
            <person name="Yoshida K."/>
            <person name="Sommer R.J."/>
        </authorList>
    </citation>
    <scope>NUCLEOTIDE SEQUENCE [LARGE SCALE GENOMIC DNA]</scope>
    <source>
        <strain evidence="3">RS5460</strain>
    </source>
</reference>
<proteinExistence type="predicted"/>
<comment type="caution">
    <text evidence="2">The sequence shown here is derived from an EMBL/GenBank/DDBJ whole genome shotgun (WGS) entry which is preliminary data.</text>
</comment>
<dbReference type="EMBL" id="BTRK01000004">
    <property type="protein sequence ID" value="GMR46504.1"/>
    <property type="molecule type" value="Genomic_DNA"/>
</dbReference>
<feature type="compositionally biased region" description="Basic and acidic residues" evidence="1">
    <location>
        <begin position="77"/>
        <end position="98"/>
    </location>
</feature>
<feature type="region of interest" description="Disordered" evidence="1">
    <location>
        <begin position="58"/>
        <end position="133"/>
    </location>
</feature>